<accession>A0ABV5SI11</accession>
<dbReference type="SUPFAM" id="SSF103084">
    <property type="entry name" value="Holliday junction resolvase RusA"/>
    <property type="match status" value="1"/>
</dbReference>
<dbReference type="Proteomes" id="UP001589532">
    <property type="component" value="Unassembled WGS sequence"/>
</dbReference>
<dbReference type="Gene3D" id="3.30.1330.70">
    <property type="entry name" value="Holliday junction resolvase RusA"/>
    <property type="match status" value="1"/>
</dbReference>
<gene>
    <name evidence="1" type="ORF">ACFFSA_50295</name>
</gene>
<dbReference type="InterPro" id="IPR008822">
    <property type="entry name" value="Endonuclease_RusA-like"/>
</dbReference>
<protein>
    <submittedName>
        <fullName evidence="1">RusA family crossover junction endodeoxyribonuclease</fullName>
    </submittedName>
</protein>
<reference evidence="1 2" key="1">
    <citation type="submission" date="2024-09" db="EMBL/GenBank/DDBJ databases">
        <authorList>
            <person name="Sun Q."/>
            <person name="Mori K."/>
        </authorList>
    </citation>
    <scope>NUCLEOTIDE SEQUENCE [LARGE SCALE GENOMIC DNA]</scope>
    <source>
        <strain evidence="1 2">JCM 3143</strain>
    </source>
</reference>
<dbReference type="EMBL" id="JBHMBW010000104">
    <property type="protein sequence ID" value="MFB9631302.1"/>
    <property type="molecule type" value="Genomic_DNA"/>
</dbReference>
<dbReference type="RefSeq" id="WP_344999859.1">
    <property type="nucleotide sequence ID" value="NZ_BAAAXV010000009.1"/>
</dbReference>
<proteinExistence type="predicted"/>
<comment type="caution">
    <text evidence="1">The sequence shown here is derived from an EMBL/GenBank/DDBJ whole genome shotgun (WGS) entry which is preliminary data.</text>
</comment>
<evidence type="ECO:0000313" key="1">
    <source>
        <dbReference type="EMBL" id="MFB9631302.1"/>
    </source>
</evidence>
<sequence>MLADAYPTDTPAPGLGRPLITIVAYGTPGPQGSKKAHPIYRGGRGSERVFTGRVAMEESSAKVKPWRDAVAAAAAEAMAPAAAALDLPRWQPLDEALVAQFVFSLPRGASVKRPQPTVYPDLSKLVRSSEDALTAAKVWADDARVVGYHDCHKRYAGDPGALPAPGAVIRVWRAP</sequence>
<organism evidence="1 2">
    <name type="scientific">Nonomuraea helvata</name>
    <dbReference type="NCBI Taxonomy" id="37484"/>
    <lineage>
        <taxon>Bacteria</taxon>
        <taxon>Bacillati</taxon>
        <taxon>Actinomycetota</taxon>
        <taxon>Actinomycetes</taxon>
        <taxon>Streptosporangiales</taxon>
        <taxon>Streptosporangiaceae</taxon>
        <taxon>Nonomuraea</taxon>
    </lineage>
</organism>
<name>A0ABV5SI11_9ACTN</name>
<dbReference type="Pfam" id="PF05866">
    <property type="entry name" value="RusA"/>
    <property type="match status" value="1"/>
</dbReference>
<evidence type="ECO:0000313" key="2">
    <source>
        <dbReference type="Proteomes" id="UP001589532"/>
    </source>
</evidence>
<dbReference type="InterPro" id="IPR036614">
    <property type="entry name" value="RusA-like_sf"/>
</dbReference>
<keyword evidence="2" id="KW-1185">Reference proteome</keyword>